<dbReference type="AlphaFoldDB" id="A0AAD6U8S7"/>
<accession>A0AAD6U8S7</accession>
<evidence type="ECO:0000256" key="1">
    <source>
        <dbReference type="SAM" id="MobiDB-lite"/>
    </source>
</evidence>
<organism evidence="2 3">
    <name type="scientific">Mycena belliarum</name>
    <dbReference type="NCBI Taxonomy" id="1033014"/>
    <lineage>
        <taxon>Eukaryota</taxon>
        <taxon>Fungi</taxon>
        <taxon>Dikarya</taxon>
        <taxon>Basidiomycota</taxon>
        <taxon>Agaricomycotina</taxon>
        <taxon>Agaricomycetes</taxon>
        <taxon>Agaricomycetidae</taxon>
        <taxon>Agaricales</taxon>
        <taxon>Marasmiineae</taxon>
        <taxon>Mycenaceae</taxon>
        <taxon>Mycena</taxon>
    </lineage>
</organism>
<dbReference type="Proteomes" id="UP001222325">
    <property type="component" value="Unassembled WGS sequence"/>
</dbReference>
<feature type="region of interest" description="Disordered" evidence="1">
    <location>
        <begin position="35"/>
        <end position="137"/>
    </location>
</feature>
<protein>
    <submittedName>
        <fullName evidence="2">Uncharacterized protein</fullName>
    </submittedName>
</protein>
<sequence>MAGRRQSFSQDAGCGRYTRIKLKYSVSLALFRSSDRGTTGTQKGGARKRNLAPCVAPRRVRDPRPSHTVHPARSALELLSAERPRQSSPRGEAVHRRLWRRGRTEGTSRVADPWGDENSTDASSLPPSPSGTPRALSSRKIYHHTRRCRCTGPAVHLVVPPSVAPRSRRRCTPGQRRCMPRRSWESMRMCRGVAVWAASVGLRGGDAMELHTCSLVAMPRECPDVAGSCICSVSRGHPPLSIRPGGSGALVHRLLSPMASLNDLPAMVWRANADASGQTYCVAVHTAQVSGEHSRSV</sequence>
<gene>
    <name evidence="2" type="ORF">B0H15DRAFT_157309</name>
</gene>
<keyword evidence="3" id="KW-1185">Reference proteome</keyword>
<proteinExistence type="predicted"/>
<dbReference type="EMBL" id="JARJCN010000016">
    <property type="protein sequence ID" value="KAJ7093392.1"/>
    <property type="molecule type" value="Genomic_DNA"/>
</dbReference>
<name>A0AAD6U8S7_9AGAR</name>
<reference evidence="2" key="1">
    <citation type="submission" date="2023-03" db="EMBL/GenBank/DDBJ databases">
        <title>Massive genome expansion in bonnet fungi (Mycena s.s.) driven by repeated elements and novel gene families across ecological guilds.</title>
        <authorList>
            <consortium name="Lawrence Berkeley National Laboratory"/>
            <person name="Harder C.B."/>
            <person name="Miyauchi S."/>
            <person name="Viragh M."/>
            <person name="Kuo A."/>
            <person name="Thoen E."/>
            <person name="Andreopoulos B."/>
            <person name="Lu D."/>
            <person name="Skrede I."/>
            <person name="Drula E."/>
            <person name="Henrissat B."/>
            <person name="Morin E."/>
            <person name="Kohler A."/>
            <person name="Barry K."/>
            <person name="LaButti K."/>
            <person name="Morin E."/>
            <person name="Salamov A."/>
            <person name="Lipzen A."/>
            <person name="Mereny Z."/>
            <person name="Hegedus B."/>
            <person name="Baldrian P."/>
            <person name="Stursova M."/>
            <person name="Weitz H."/>
            <person name="Taylor A."/>
            <person name="Grigoriev I.V."/>
            <person name="Nagy L.G."/>
            <person name="Martin F."/>
            <person name="Kauserud H."/>
        </authorList>
    </citation>
    <scope>NUCLEOTIDE SEQUENCE</scope>
    <source>
        <strain evidence="2">CBHHK173m</strain>
    </source>
</reference>
<evidence type="ECO:0000313" key="3">
    <source>
        <dbReference type="Proteomes" id="UP001222325"/>
    </source>
</evidence>
<evidence type="ECO:0000313" key="2">
    <source>
        <dbReference type="EMBL" id="KAJ7093392.1"/>
    </source>
</evidence>
<comment type="caution">
    <text evidence="2">The sequence shown here is derived from an EMBL/GenBank/DDBJ whole genome shotgun (WGS) entry which is preliminary data.</text>
</comment>